<dbReference type="SUPFAM" id="SSF53822">
    <property type="entry name" value="Periplasmic binding protein-like I"/>
    <property type="match status" value="1"/>
</dbReference>
<proteinExistence type="predicted"/>
<dbReference type="InterPro" id="IPR028082">
    <property type="entry name" value="Peripla_BP_I"/>
</dbReference>
<keyword evidence="1" id="KW-0805">Transcription regulation</keyword>
<dbReference type="EMBL" id="WNZX01000008">
    <property type="protein sequence ID" value="MUG71262.1"/>
    <property type="molecule type" value="Genomic_DNA"/>
</dbReference>
<dbReference type="Pfam" id="PF00356">
    <property type="entry name" value="LacI"/>
    <property type="match status" value="1"/>
</dbReference>
<comment type="caution">
    <text evidence="5">The sequence shown here is derived from an EMBL/GenBank/DDBJ whole genome shotgun (WGS) entry which is preliminary data.</text>
</comment>
<keyword evidence="6" id="KW-1185">Reference proteome</keyword>
<evidence type="ECO:0000256" key="1">
    <source>
        <dbReference type="ARBA" id="ARBA00023015"/>
    </source>
</evidence>
<dbReference type="Gene3D" id="1.10.260.40">
    <property type="entry name" value="lambda repressor-like DNA-binding domains"/>
    <property type="match status" value="1"/>
</dbReference>
<dbReference type="CDD" id="cd06267">
    <property type="entry name" value="PBP1_LacI_sugar_binding-like"/>
    <property type="match status" value="1"/>
</dbReference>
<keyword evidence="3" id="KW-0804">Transcription</keyword>
<dbReference type="PANTHER" id="PTHR30146">
    <property type="entry name" value="LACI-RELATED TRANSCRIPTIONAL REPRESSOR"/>
    <property type="match status" value="1"/>
</dbReference>
<dbReference type="PROSITE" id="PS50932">
    <property type="entry name" value="HTH_LACI_2"/>
    <property type="match status" value="1"/>
</dbReference>
<dbReference type="Pfam" id="PF00532">
    <property type="entry name" value="Peripla_BP_1"/>
    <property type="match status" value="1"/>
</dbReference>
<dbReference type="InterPro" id="IPR010982">
    <property type="entry name" value="Lambda_DNA-bd_dom_sf"/>
</dbReference>
<dbReference type="CDD" id="cd01392">
    <property type="entry name" value="HTH_LacI"/>
    <property type="match status" value="1"/>
</dbReference>
<keyword evidence="2" id="KW-0238">DNA-binding</keyword>
<protein>
    <submittedName>
        <fullName evidence="5">Substrate-binding domain-containing protein</fullName>
    </submittedName>
</protein>
<sequence>MQAGFIDGGTILANIKDIAKHLGVSVSTVSRAMNNHPDVRQETKLQVMEAIRYFNYRPNALAKGLIQKKTFTIGLMVPDLSDPFPTSLSNAVEETLFEQGYQVVFGNGNRNSEKEKQFLQSAIERQFDGLILTPDFLDDEFIELLSSLEIPIVFLRRRPPEGLSIPYVDVDHYQAATVSMNYLIELGHRQIGFIGMPQSSFIGNERLRGYTDVMRKNGLTPEAGHMIFGGRTIESGREAMGKLFGHNPDLTAVFAANDLLGIGALEWLAMHDIPVPEKVSVIGFDNLEYAGLYWIQLTTMEQPRREMGRRAAQLLLQMIADKEYTPESELMEARLVIRRTCKARLTP</sequence>
<reference evidence="5 6" key="1">
    <citation type="submission" date="2019-11" db="EMBL/GenBank/DDBJ databases">
        <title>Draft genome sequences of five Paenibacillus species of dairy origin.</title>
        <authorList>
            <person name="Olajide A.M."/>
            <person name="Chen S."/>
            <person name="Lapointe G."/>
        </authorList>
    </citation>
    <scope>NUCLEOTIDE SEQUENCE [LARGE SCALE GENOMIC DNA]</scope>
    <source>
        <strain evidence="5 6">2CS3</strain>
    </source>
</reference>
<dbReference type="SUPFAM" id="SSF47413">
    <property type="entry name" value="lambda repressor-like DNA-binding domains"/>
    <property type="match status" value="1"/>
</dbReference>
<evidence type="ECO:0000313" key="6">
    <source>
        <dbReference type="Proteomes" id="UP000450917"/>
    </source>
</evidence>
<dbReference type="InterPro" id="IPR000843">
    <property type="entry name" value="HTH_LacI"/>
</dbReference>
<gene>
    <name evidence="5" type="ORF">GNP93_11285</name>
</gene>
<name>A0A7X3CTN3_9BACL</name>
<organism evidence="5 6">
    <name type="scientific">Paenibacillus validus</name>
    <dbReference type="NCBI Taxonomy" id="44253"/>
    <lineage>
        <taxon>Bacteria</taxon>
        <taxon>Bacillati</taxon>
        <taxon>Bacillota</taxon>
        <taxon>Bacilli</taxon>
        <taxon>Bacillales</taxon>
        <taxon>Paenibacillaceae</taxon>
        <taxon>Paenibacillus</taxon>
    </lineage>
</organism>
<dbReference type="SMART" id="SM00354">
    <property type="entry name" value="HTH_LACI"/>
    <property type="match status" value="1"/>
</dbReference>
<evidence type="ECO:0000313" key="5">
    <source>
        <dbReference type="EMBL" id="MUG71262.1"/>
    </source>
</evidence>
<dbReference type="GO" id="GO:0000976">
    <property type="term" value="F:transcription cis-regulatory region binding"/>
    <property type="evidence" value="ECO:0007669"/>
    <property type="project" value="TreeGrafter"/>
</dbReference>
<evidence type="ECO:0000259" key="4">
    <source>
        <dbReference type="PROSITE" id="PS50932"/>
    </source>
</evidence>
<dbReference type="GO" id="GO:0003700">
    <property type="term" value="F:DNA-binding transcription factor activity"/>
    <property type="evidence" value="ECO:0007669"/>
    <property type="project" value="TreeGrafter"/>
</dbReference>
<evidence type="ECO:0000256" key="2">
    <source>
        <dbReference type="ARBA" id="ARBA00023125"/>
    </source>
</evidence>
<dbReference type="PANTHER" id="PTHR30146:SF109">
    <property type="entry name" value="HTH-TYPE TRANSCRIPTIONAL REGULATOR GALS"/>
    <property type="match status" value="1"/>
</dbReference>
<dbReference type="AlphaFoldDB" id="A0A7X3CTN3"/>
<accession>A0A7X3CTN3</accession>
<feature type="domain" description="HTH lacI-type" evidence="4">
    <location>
        <begin position="13"/>
        <end position="67"/>
    </location>
</feature>
<dbReference type="InterPro" id="IPR001761">
    <property type="entry name" value="Peripla_BP/Lac1_sug-bd_dom"/>
</dbReference>
<dbReference type="Proteomes" id="UP000450917">
    <property type="component" value="Unassembled WGS sequence"/>
</dbReference>
<dbReference type="Gene3D" id="3.40.50.2300">
    <property type="match status" value="2"/>
</dbReference>
<evidence type="ECO:0000256" key="3">
    <source>
        <dbReference type="ARBA" id="ARBA00023163"/>
    </source>
</evidence>